<organism evidence="1">
    <name type="scientific">uncultured bacterium</name>
    <name type="common">gcode 4</name>
    <dbReference type="NCBI Taxonomy" id="1234023"/>
    <lineage>
        <taxon>Bacteria</taxon>
        <taxon>environmental samples</taxon>
    </lineage>
</organism>
<comment type="caution">
    <text evidence="1">The sequence shown here is derived from an EMBL/GenBank/DDBJ whole genome shotgun (WGS) entry which is preliminary data.</text>
</comment>
<evidence type="ECO:0000313" key="1">
    <source>
        <dbReference type="EMBL" id="EKE29689.1"/>
    </source>
</evidence>
<dbReference type="AlphaFoldDB" id="K2GH10"/>
<protein>
    <submittedName>
        <fullName evidence="1">Uncharacterized protein</fullName>
    </submittedName>
</protein>
<dbReference type="EMBL" id="AMFJ01000120">
    <property type="protein sequence ID" value="EKE29689.1"/>
    <property type="molecule type" value="Genomic_DNA"/>
</dbReference>
<reference evidence="1" key="1">
    <citation type="journal article" date="2012" name="Science">
        <title>Fermentation, hydrogen, and sulfur metabolism in multiple uncultivated bacterial phyla.</title>
        <authorList>
            <person name="Wrighton K.C."/>
            <person name="Thomas B.C."/>
            <person name="Sharon I."/>
            <person name="Miller C.S."/>
            <person name="Castelle C.J."/>
            <person name="VerBerkmoes N.C."/>
            <person name="Wilkins M.J."/>
            <person name="Hettich R.L."/>
            <person name="Lipton M.S."/>
            <person name="Williams K.H."/>
            <person name="Long P.E."/>
            <person name="Banfield J.F."/>
        </authorList>
    </citation>
    <scope>NUCLEOTIDE SEQUENCE [LARGE SCALE GENOMIC DNA]</scope>
</reference>
<gene>
    <name evidence="1" type="ORF">ACD_2C00120G0004</name>
</gene>
<name>K2GH10_9BACT</name>
<accession>K2GH10</accession>
<sequence>MVKPSNCWFGSWSGSKIDEEEKERDVEYGGGDELKCKKRLKALHEWGIPVLGEYPLEEDYQDHQLGPEVQQKEAENCEEECIGRQIVCLRGVRSKAEQQCNRIHRWKRSQNGYKAFNEDEMPQDGNFTQFCNFGNNLHEFPPSAFGLSEMASLFVFVWYSEM</sequence>
<proteinExistence type="predicted"/>